<organism evidence="3">
    <name type="scientific">Bacteroides uniformis</name>
    <dbReference type="NCBI Taxonomy" id="820"/>
    <lineage>
        <taxon>Bacteria</taxon>
        <taxon>Pseudomonadati</taxon>
        <taxon>Bacteroidota</taxon>
        <taxon>Bacteroidia</taxon>
        <taxon>Bacteroidales</taxon>
        <taxon>Bacteroidaceae</taxon>
        <taxon>Bacteroides</taxon>
    </lineage>
</organism>
<evidence type="ECO:0000313" key="3">
    <source>
        <dbReference type="EMBL" id="VYT46428.1"/>
    </source>
</evidence>
<gene>
    <name evidence="3" type="ORF">BULFYP32_00174</name>
</gene>
<evidence type="ECO:0000259" key="2">
    <source>
        <dbReference type="Pfam" id="PF12728"/>
    </source>
</evidence>
<dbReference type="GO" id="GO:0003677">
    <property type="term" value="F:DNA binding"/>
    <property type="evidence" value="ECO:0007669"/>
    <property type="project" value="InterPro"/>
</dbReference>
<dbReference type="InterPro" id="IPR041657">
    <property type="entry name" value="HTH_17"/>
</dbReference>
<evidence type="ECO:0000256" key="1">
    <source>
        <dbReference type="SAM" id="MobiDB-lite"/>
    </source>
</evidence>
<sequence>MTNELTFNDLPQVVAELRDEVIGMRQMLTSLQKDNGQRKENTHHPMSVEDAAGYLKIPLRTLYMKLGNGTIPATKPGKRYVLYQDELDKWLECNRKNPVPLTDEEQNAAILAANRRKPNKADWR</sequence>
<dbReference type="AlphaFoldDB" id="A0A6N2WY23"/>
<dbReference type="RefSeq" id="WP_156737543.1">
    <property type="nucleotide sequence ID" value="NZ_CACRTC010000045.1"/>
</dbReference>
<feature type="region of interest" description="Disordered" evidence="1">
    <location>
        <begin position="98"/>
        <end position="124"/>
    </location>
</feature>
<dbReference type="InterPro" id="IPR010093">
    <property type="entry name" value="SinI_DNA-bd"/>
</dbReference>
<accession>A0A6N2WY23</accession>
<dbReference type="Pfam" id="PF12728">
    <property type="entry name" value="HTH_17"/>
    <property type="match status" value="1"/>
</dbReference>
<name>A0A6N2WY23_BACUN</name>
<dbReference type="NCBIfam" id="TIGR01764">
    <property type="entry name" value="excise"/>
    <property type="match status" value="1"/>
</dbReference>
<feature type="domain" description="Helix-turn-helix" evidence="2">
    <location>
        <begin position="46"/>
        <end position="92"/>
    </location>
</feature>
<protein>
    <submittedName>
        <fullName evidence="3">Helix-turn-helix domain protein</fullName>
    </submittedName>
</protein>
<proteinExistence type="predicted"/>
<reference evidence="3" key="1">
    <citation type="submission" date="2019-11" db="EMBL/GenBank/DDBJ databases">
        <authorList>
            <person name="Feng L."/>
        </authorList>
    </citation>
    <scope>NUCLEOTIDE SEQUENCE</scope>
    <source>
        <strain evidence="3">BuniformisLFYP32</strain>
    </source>
</reference>
<dbReference type="EMBL" id="CACRTC010000045">
    <property type="protein sequence ID" value="VYT46428.1"/>
    <property type="molecule type" value="Genomic_DNA"/>
</dbReference>